<dbReference type="Pfam" id="PF01668">
    <property type="entry name" value="SmpB"/>
    <property type="match status" value="1"/>
</dbReference>
<evidence type="ECO:0000313" key="5">
    <source>
        <dbReference type="EMBL" id="ANP44651.1"/>
    </source>
</evidence>
<gene>
    <name evidence="3" type="primary">smpB</name>
    <name evidence="5" type="ORF">ATE48_01295</name>
</gene>
<dbReference type="STRING" id="1759059.ATE48_01295"/>
<evidence type="ECO:0000256" key="2">
    <source>
        <dbReference type="ARBA" id="ARBA00022884"/>
    </source>
</evidence>
<dbReference type="PANTHER" id="PTHR30308">
    <property type="entry name" value="TMRNA-BINDING COMPONENT OF TRANS-TRANSLATION TAGGING COMPLEX"/>
    <property type="match status" value="1"/>
</dbReference>
<evidence type="ECO:0000313" key="6">
    <source>
        <dbReference type="Proteomes" id="UP000092498"/>
    </source>
</evidence>
<evidence type="ECO:0000256" key="3">
    <source>
        <dbReference type="HAMAP-Rule" id="MF_00023"/>
    </source>
</evidence>
<keyword evidence="2 3" id="KW-0694">RNA-binding</keyword>
<dbReference type="GO" id="GO:0070929">
    <property type="term" value="P:trans-translation"/>
    <property type="evidence" value="ECO:0007669"/>
    <property type="project" value="UniProtKB-UniRule"/>
</dbReference>
<proteinExistence type="inferred from homology"/>
<dbReference type="NCBIfam" id="NF003843">
    <property type="entry name" value="PRK05422.1"/>
    <property type="match status" value="1"/>
</dbReference>
<dbReference type="InterPro" id="IPR023620">
    <property type="entry name" value="SmpB"/>
</dbReference>
<protein>
    <recommendedName>
        <fullName evidence="3">SsrA-binding protein</fullName>
    </recommendedName>
    <alternativeName>
        <fullName evidence="3">Small protein B</fullName>
    </alternativeName>
</protein>
<comment type="subcellular location">
    <subcellularLocation>
        <location evidence="3">Cytoplasm</location>
    </subcellularLocation>
    <text evidence="3">The tmRNA-SmpB complex associates with stalled 70S ribosomes.</text>
</comment>
<feature type="region of interest" description="Disordered" evidence="4">
    <location>
        <begin position="131"/>
        <end position="157"/>
    </location>
</feature>
<name>A0A1B1ADM0_9PROT</name>
<accession>A0A1B1ADM0</accession>
<feature type="compositionally biased region" description="Basic and acidic residues" evidence="4">
    <location>
        <begin position="135"/>
        <end position="157"/>
    </location>
</feature>
<dbReference type="OrthoDB" id="9805462at2"/>
<dbReference type="AlphaFoldDB" id="A0A1B1ADM0"/>
<dbReference type="CDD" id="cd09294">
    <property type="entry name" value="SmpB"/>
    <property type="match status" value="1"/>
</dbReference>
<dbReference type="FunCoup" id="A0A1B1ADM0">
    <property type="interactions" value="452"/>
</dbReference>
<dbReference type="RefSeq" id="WP_066767082.1">
    <property type="nucleotide sequence ID" value="NZ_CP013244.1"/>
</dbReference>
<dbReference type="InParanoid" id="A0A1B1ADM0"/>
<evidence type="ECO:0000256" key="1">
    <source>
        <dbReference type="ARBA" id="ARBA00022490"/>
    </source>
</evidence>
<sequence length="157" mass="17950">MAKKADPQRKLIAENRRARFDYMIEETMEAGIQLVGTEVKSLRGGRANIAESYASTEKGELWLVNATIPEYPPAGQFNHEPRRPRKLLVRARELKKLASAVEREGRTLAPLELYFNDRGIAKIKIALAKGKKAHDKREASKDRDWKRQQGRLLRDKG</sequence>
<dbReference type="PROSITE" id="PS01317">
    <property type="entry name" value="SSRP"/>
    <property type="match status" value="1"/>
</dbReference>
<dbReference type="EMBL" id="CP013244">
    <property type="protein sequence ID" value="ANP44651.1"/>
    <property type="molecule type" value="Genomic_DNA"/>
</dbReference>
<dbReference type="SUPFAM" id="SSF74982">
    <property type="entry name" value="Small protein B (SmpB)"/>
    <property type="match status" value="1"/>
</dbReference>
<dbReference type="Proteomes" id="UP000092498">
    <property type="component" value="Chromosome"/>
</dbReference>
<evidence type="ECO:0000256" key="4">
    <source>
        <dbReference type="SAM" id="MobiDB-lite"/>
    </source>
</evidence>
<dbReference type="Gene3D" id="2.40.280.10">
    <property type="match status" value="1"/>
</dbReference>
<reference evidence="5 6" key="1">
    <citation type="submission" date="2015-11" db="EMBL/GenBank/DDBJ databases">
        <title>Whole-Genome Sequence of Candidatus Oderbacter manganicum from the National Park Lower Oder Valley, Germany.</title>
        <authorList>
            <person name="Braun B."/>
            <person name="Liere K."/>
            <person name="Szewzyk U."/>
        </authorList>
    </citation>
    <scope>NUCLEOTIDE SEQUENCE [LARGE SCALE GENOMIC DNA]</scope>
    <source>
        <strain evidence="5 6">OTSz_A_272</strain>
    </source>
</reference>
<dbReference type="PANTHER" id="PTHR30308:SF2">
    <property type="entry name" value="SSRA-BINDING PROTEIN"/>
    <property type="match status" value="1"/>
</dbReference>
<organism evidence="5 6">
    <name type="scientific">Candidatus Viadribacter manganicus</name>
    <dbReference type="NCBI Taxonomy" id="1759059"/>
    <lineage>
        <taxon>Bacteria</taxon>
        <taxon>Pseudomonadati</taxon>
        <taxon>Pseudomonadota</taxon>
        <taxon>Alphaproteobacteria</taxon>
        <taxon>Hyphomonadales</taxon>
        <taxon>Hyphomonadaceae</taxon>
        <taxon>Candidatus Viadribacter</taxon>
    </lineage>
</organism>
<dbReference type="GO" id="GO:0003723">
    <property type="term" value="F:RNA binding"/>
    <property type="evidence" value="ECO:0007669"/>
    <property type="project" value="UniProtKB-UniRule"/>
</dbReference>
<dbReference type="InterPro" id="IPR020081">
    <property type="entry name" value="SsrA-bd_prot_CS"/>
</dbReference>
<keyword evidence="6" id="KW-1185">Reference proteome</keyword>
<keyword evidence="1 3" id="KW-0963">Cytoplasm</keyword>
<dbReference type="HAMAP" id="MF_00023">
    <property type="entry name" value="SmpB"/>
    <property type="match status" value="1"/>
</dbReference>
<comment type="similarity">
    <text evidence="3">Belongs to the SmpB family.</text>
</comment>
<comment type="function">
    <text evidence="3">Required for rescue of stalled ribosomes mediated by trans-translation. Binds to transfer-messenger RNA (tmRNA), required for stable association of tmRNA with ribosomes. tmRNA and SmpB together mimic tRNA shape, replacing the anticodon stem-loop with SmpB. tmRNA is encoded by the ssrA gene; the 2 termini fold to resemble tRNA(Ala) and it encodes a 'tag peptide', a short internal open reading frame. During trans-translation Ala-aminoacylated tmRNA acts like a tRNA, entering the A-site of stalled ribosomes, displacing the stalled mRNA. The ribosome then switches to translate the ORF on the tmRNA; the nascent peptide is terminated with the 'tag peptide' encoded by the tmRNA and targeted for degradation. The ribosome is freed to recommence translation, which seems to be the essential function of trans-translation.</text>
</comment>
<dbReference type="KEGG" id="cbot:ATE48_01295"/>
<dbReference type="GO" id="GO:0005829">
    <property type="term" value="C:cytosol"/>
    <property type="evidence" value="ECO:0007669"/>
    <property type="project" value="TreeGrafter"/>
</dbReference>
<dbReference type="GO" id="GO:0070930">
    <property type="term" value="P:trans-translation-dependent protein tagging"/>
    <property type="evidence" value="ECO:0007669"/>
    <property type="project" value="TreeGrafter"/>
</dbReference>
<dbReference type="InterPro" id="IPR000037">
    <property type="entry name" value="SsrA-bd_prot"/>
</dbReference>
<dbReference type="NCBIfam" id="TIGR00086">
    <property type="entry name" value="smpB"/>
    <property type="match status" value="1"/>
</dbReference>